<gene>
    <name evidence="2" type="ORF">CAZ10_09815</name>
</gene>
<keyword evidence="1" id="KW-0812">Transmembrane</keyword>
<dbReference type="Proteomes" id="UP000194857">
    <property type="component" value="Unassembled WGS sequence"/>
</dbReference>
<dbReference type="AlphaFoldDB" id="A0A241XRJ4"/>
<name>A0A241XRJ4_PSEAI</name>
<feature type="transmembrane region" description="Helical" evidence="1">
    <location>
        <begin position="6"/>
        <end position="27"/>
    </location>
</feature>
<keyword evidence="1" id="KW-1133">Transmembrane helix</keyword>
<accession>A0A241XRJ4</accession>
<evidence type="ECO:0000256" key="1">
    <source>
        <dbReference type="SAM" id="Phobius"/>
    </source>
</evidence>
<sequence>MQYGQIATLAIYLTALLVAVFLGRWLGRLPQQQLMNVLGVFAALSVLVLLGLAAVILPSPAT</sequence>
<keyword evidence="1" id="KW-0472">Membrane</keyword>
<reference evidence="2 3" key="1">
    <citation type="submission" date="2017-05" db="EMBL/GenBank/DDBJ databases">
        <authorList>
            <person name="Song R."/>
            <person name="Chenine A.L."/>
            <person name="Ruprecht R.M."/>
        </authorList>
    </citation>
    <scope>NUCLEOTIDE SEQUENCE [LARGE SCALE GENOMIC DNA]</scope>
    <source>
        <strain evidence="2 3">S567_C10_BS</strain>
    </source>
</reference>
<evidence type="ECO:0000313" key="3">
    <source>
        <dbReference type="Proteomes" id="UP000194857"/>
    </source>
</evidence>
<proteinExistence type="predicted"/>
<feature type="transmembrane region" description="Helical" evidence="1">
    <location>
        <begin position="34"/>
        <end position="57"/>
    </location>
</feature>
<dbReference type="EMBL" id="NFFZ01000004">
    <property type="protein sequence ID" value="OTI63122.1"/>
    <property type="molecule type" value="Genomic_DNA"/>
</dbReference>
<evidence type="ECO:0000313" key="2">
    <source>
        <dbReference type="EMBL" id="OTI63122.1"/>
    </source>
</evidence>
<protein>
    <submittedName>
        <fullName evidence="2">Uncharacterized protein</fullName>
    </submittedName>
</protein>
<comment type="caution">
    <text evidence="2">The sequence shown here is derived from an EMBL/GenBank/DDBJ whole genome shotgun (WGS) entry which is preliminary data.</text>
</comment>
<organism evidence="2 3">
    <name type="scientific">Pseudomonas aeruginosa</name>
    <dbReference type="NCBI Taxonomy" id="287"/>
    <lineage>
        <taxon>Bacteria</taxon>
        <taxon>Pseudomonadati</taxon>
        <taxon>Pseudomonadota</taxon>
        <taxon>Gammaproteobacteria</taxon>
        <taxon>Pseudomonadales</taxon>
        <taxon>Pseudomonadaceae</taxon>
        <taxon>Pseudomonas</taxon>
    </lineage>
</organism>